<proteinExistence type="predicted"/>
<keyword evidence="2" id="KW-1185">Reference proteome</keyword>
<comment type="caution">
    <text evidence="1">The sequence shown here is derived from an EMBL/GenBank/DDBJ whole genome shotgun (WGS) entry which is preliminary data.</text>
</comment>
<protein>
    <submittedName>
        <fullName evidence="1">Uncharacterized protein</fullName>
    </submittedName>
</protein>
<sequence length="54" mass="6178">MSDGTLSFVENVMEYDRDDSRIFPPGIVFEPKRAARMVKFSGKNVLRPTFEPQA</sequence>
<reference evidence="1 2" key="1">
    <citation type="submission" date="2020-03" db="EMBL/GenBank/DDBJ databases">
        <title>Cyclobacterium plantarum sp. nov., a marine bacterium isolated from a coastal-marine wetland.</title>
        <authorList>
            <person name="Sanchez-Porro C."/>
            <person name="Ventosa A."/>
            <person name="Amoozegar M."/>
        </authorList>
    </citation>
    <scope>NUCLEOTIDE SEQUENCE [LARGE SCALE GENOMIC DNA]</scope>
    <source>
        <strain evidence="1 2">GBPx2</strain>
    </source>
</reference>
<dbReference type="EMBL" id="JAANYN010000002">
    <property type="protein sequence ID" value="NHE56649.1"/>
    <property type="molecule type" value="Genomic_DNA"/>
</dbReference>
<organism evidence="1 2">
    <name type="scientific">Cyclobacterium plantarum</name>
    <dbReference type="NCBI Taxonomy" id="2716263"/>
    <lineage>
        <taxon>Bacteria</taxon>
        <taxon>Pseudomonadati</taxon>
        <taxon>Bacteroidota</taxon>
        <taxon>Cytophagia</taxon>
        <taxon>Cytophagales</taxon>
        <taxon>Cyclobacteriaceae</taxon>
        <taxon>Cyclobacterium</taxon>
    </lineage>
</organism>
<dbReference type="RefSeq" id="WP_166144798.1">
    <property type="nucleotide sequence ID" value="NZ_JAANYN010000002.1"/>
</dbReference>
<evidence type="ECO:0000313" key="2">
    <source>
        <dbReference type="Proteomes" id="UP000649799"/>
    </source>
</evidence>
<evidence type="ECO:0000313" key="1">
    <source>
        <dbReference type="EMBL" id="NHE56649.1"/>
    </source>
</evidence>
<dbReference type="Proteomes" id="UP000649799">
    <property type="component" value="Unassembled WGS sequence"/>
</dbReference>
<accession>A0ABX0H4T8</accession>
<gene>
    <name evidence="1" type="ORF">G9Q97_07460</name>
</gene>
<name>A0ABX0H4T8_9BACT</name>